<reference evidence="2 3" key="1">
    <citation type="journal article" date="2007" name="Nature">
        <title>Evolution of genes and genomes on the Drosophila phylogeny.</title>
        <authorList>
            <consortium name="Drosophila 12 Genomes Consortium"/>
            <person name="Clark A.G."/>
            <person name="Eisen M.B."/>
            <person name="Smith D.R."/>
            <person name="Bergman C.M."/>
            <person name="Oliver B."/>
            <person name="Markow T.A."/>
            <person name="Kaufman T.C."/>
            <person name="Kellis M."/>
            <person name="Gelbart W."/>
            <person name="Iyer V.N."/>
            <person name="Pollard D.A."/>
            <person name="Sackton T.B."/>
            <person name="Larracuente A.M."/>
            <person name="Singh N.D."/>
            <person name="Abad J.P."/>
            <person name="Abt D.N."/>
            <person name="Adryan B."/>
            <person name="Aguade M."/>
            <person name="Akashi H."/>
            <person name="Anderson W.W."/>
            <person name="Aquadro C.F."/>
            <person name="Ardell D.H."/>
            <person name="Arguello R."/>
            <person name="Artieri C.G."/>
            <person name="Barbash D.A."/>
            <person name="Barker D."/>
            <person name="Barsanti P."/>
            <person name="Batterham P."/>
            <person name="Batzoglou S."/>
            <person name="Begun D."/>
            <person name="Bhutkar A."/>
            <person name="Blanco E."/>
            <person name="Bosak S.A."/>
            <person name="Bradley R.K."/>
            <person name="Brand A.D."/>
            <person name="Brent M.R."/>
            <person name="Brooks A.N."/>
            <person name="Brown R.H."/>
            <person name="Butlin R.K."/>
            <person name="Caggese C."/>
            <person name="Calvi B.R."/>
            <person name="Bernardo de Carvalho A."/>
            <person name="Caspi A."/>
            <person name="Castrezana S."/>
            <person name="Celniker S.E."/>
            <person name="Chang J.L."/>
            <person name="Chapple C."/>
            <person name="Chatterji S."/>
            <person name="Chinwalla A."/>
            <person name="Civetta A."/>
            <person name="Clifton S.W."/>
            <person name="Comeron J.M."/>
            <person name="Costello J.C."/>
            <person name="Coyne J.A."/>
            <person name="Daub J."/>
            <person name="David R.G."/>
            <person name="Delcher A.L."/>
            <person name="Delehaunty K."/>
            <person name="Do C.B."/>
            <person name="Ebling H."/>
            <person name="Edwards K."/>
            <person name="Eickbush T."/>
            <person name="Evans J.D."/>
            <person name="Filipski A."/>
            <person name="Findeiss S."/>
            <person name="Freyhult E."/>
            <person name="Fulton L."/>
            <person name="Fulton R."/>
            <person name="Garcia A.C."/>
            <person name="Gardiner A."/>
            <person name="Garfield D.A."/>
            <person name="Garvin B.E."/>
            <person name="Gibson G."/>
            <person name="Gilbert D."/>
            <person name="Gnerre S."/>
            <person name="Godfrey J."/>
            <person name="Good R."/>
            <person name="Gotea V."/>
            <person name="Gravely B."/>
            <person name="Greenberg A.J."/>
            <person name="Griffiths-Jones S."/>
            <person name="Gross S."/>
            <person name="Guigo R."/>
            <person name="Gustafson E.A."/>
            <person name="Haerty W."/>
            <person name="Hahn M.W."/>
            <person name="Halligan D.L."/>
            <person name="Halpern A.L."/>
            <person name="Halter G.M."/>
            <person name="Han M.V."/>
            <person name="Heger A."/>
            <person name="Hillier L."/>
            <person name="Hinrichs A.S."/>
            <person name="Holmes I."/>
            <person name="Hoskins R.A."/>
            <person name="Hubisz M.J."/>
            <person name="Hultmark D."/>
            <person name="Huntley M.A."/>
            <person name="Jaffe D.B."/>
            <person name="Jagadeeshan S."/>
            <person name="Jeck W.R."/>
            <person name="Johnson J."/>
            <person name="Jones C.D."/>
            <person name="Jordan W.C."/>
            <person name="Karpen G.H."/>
            <person name="Kataoka E."/>
            <person name="Keightley P.D."/>
            <person name="Kheradpour P."/>
            <person name="Kirkness E.F."/>
            <person name="Koerich L.B."/>
            <person name="Kristiansen K."/>
            <person name="Kudrna D."/>
            <person name="Kulathinal R.J."/>
            <person name="Kumar S."/>
            <person name="Kwok R."/>
            <person name="Lander E."/>
            <person name="Langley C.H."/>
            <person name="Lapoint R."/>
            <person name="Lazzaro B.P."/>
            <person name="Lee S.J."/>
            <person name="Levesque L."/>
            <person name="Li R."/>
            <person name="Lin C.F."/>
            <person name="Lin M.F."/>
            <person name="Lindblad-Toh K."/>
            <person name="Llopart A."/>
            <person name="Long M."/>
            <person name="Low L."/>
            <person name="Lozovsky E."/>
            <person name="Lu J."/>
            <person name="Luo M."/>
            <person name="Machado C.A."/>
            <person name="Makalowski W."/>
            <person name="Marzo M."/>
            <person name="Matsuda M."/>
            <person name="Matzkin L."/>
            <person name="McAllister B."/>
            <person name="McBride C.S."/>
            <person name="McKernan B."/>
            <person name="McKernan K."/>
            <person name="Mendez-Lago M."/>
            <person name="Minx P."/>
            <person name="Mollenhauer M.U."/>
            <person name="Montooth K."/>
            <person name="Mount S.M."/>
            <person name="Mu X."/>
            <person name="Myers E."/>
            <person name="Negre B."/>
            <person name="Newfeld S."/>
            <person name="Nielsen R."/>
            <person name="Noor M.A."/>
            <person name="O'Grady P."/>
            <person name="Pachter L."/>
            <person name="Papaceit M."/>
            <person name="Parisi M.J."/>
            <person name="Parisi M."/>
            <person name="Parts L."/>
            <person name="Pedersen J.S."/>
            <person name="Pesole G."/>
            <person name="Phillippy A.M."/>
            <person name="Ponting C.P."/>
            <person name="Pop M."/>
            <person name="Porcelli D."/>
            <person name="Powell J.R."/>
            <person name="Prohaska S."/>
            <person name="Pruitt K."/>
            <person name="Puig M."/>
            <person name="Quesneville H."/>
            <person name="Ram K.R."/>
            <person name="Rand D."/>
            <person name="Rasmussen M.D."/>
            <person name="Reed L.K."/>
            <person name="Reenan R."/>
            <person name="Reily A."/>
            <person name="Remington K.A."/>
            <person name="Rieger T.T."/>
            <person name="Ritchie M.G."/>
            <person name="Robin C."/>
            <person name="Rogers Y.H."/>
            <person name="Rohde C."/>
            <person name="Rozas J."/>
            <person name="Rubenfield M.J."/>
            <person name="Ruiz A."/>
            <person name="Russo S."/>
            <person name="Salzberg S.L."/>
            <person name="Sanchez-Gracia A."/>
            <person name="Saranga D.J."/>
            <person name="Sato H."/>
            <person name="Schaeffer S.W."/>
            <person name="Schatz M.C."/>
            <person name="Schlenke T."/>
            <person name="Schwartz R."/>
            <person name="Segarra C."/>
            <person name="Singh R.S."/>
            <person name="Sirot L."/>
            <person name="Sirota M."/>
            <person name="Sisneros N.B."/>
            <person name="Smith C.D."/>
            <person name="Smith T.F."/>
            <person name="Spieth J."/>
            <person name="Stage D.E."/>
            <person name="Stark A."/>
            <person name="Stephan W."/>
            <person name="Strausberg R.L."/>
            <person name="Strempel S."/>
            <person name="Sturgill D."/>
            <person name="Sutton G."/>
            <person name="Sutton G.G."/>
            <person name="Tao W."/>
            <person name="Teichmann S."/>
            <person name="Tobari Y.N."/>
            <person name="Tomimura Y."/>
            <person name="Tsolas J.M."/>
            <person name="Valente V.L."/>
            <person name="Venter E."/>
            <person name="Venter J.C."/>
            <person name="Vicario S."/>
            <person name="Vieira F.G."/>
            <person name="Vilella A.J."/>
            <person name="Villasante A."/>
            <person name="Walenz B."/>
            <person name="Wang J."/>
            <person name="Wasserman M."/>
            <person name="Watts T."/>
            <person name="Wilson D."/>
            <person name="Wilson R.K."/>
            <person name="Wing R.A."/>
            <person name="Wolfner M.F."/>
            <person name="Wong A."/>
            <person name="Wong G.K."/>
            <person name="Wu C.I."/>
            <person name="Wu G."/>
            <person name="Yamamoto D."/>
            <person name="Yang H.P."/>
            <person name="Yang S.P."/>
            <person name="Yorke J.A."/>
            <person name="Yoshida K."/>
            <person name="Zdobnov E."/>
            <person name="Zhang P."/>
            <person name="Zhang Y."/>
            <person name="Zimin A.V."/>
            <person name="Baldwin J."/>
            <person name="Abdouelleil A."/>
            <person name="Abdulkadir J."/>
            <person name="Abebe A."/>
            <person name="Abera B."/>
            <person name="Abreu J."/>
            <person name="Acer S.C."/>
            <person name="Aftuck L."/>
            <person name="Alexander A."/>
            <person name="An P."/>
            <person name="Anderson E."/>
            <person name="Anderson S."/>
            <person name="Arachi H."/>
            <person name="Azer M."/>
            <person name="Bachantsang P."/>
            <person name="Barry A."/>
            <person name="Bayul T."/>
            <person name="Berlin A."/>
            <person name="Bessette D."/>
            <person name="Bloom T."/>
            <person name="Blye J."/>
            <person name="Boguslavskiy L."/>
            <person name="Bonnet C."/>
            <person name="Boukhgalter B."/>
            <person name="Bourzgui I."/>
            <person name="Brown A."/>
            <person name="Cahill P."/>
            <person name="Channer S."/>
            <person name="Cheshatsang Y."/>
            <person name="Chuda L."/>
            <person name="Citroen M."/>
            <person name="Collymore A."/>
            <person name="Cooke P."/>
            <person name="Costello M."/>
            <person name="D'Aco K."/>
            <person name="Daza R."/>
            <person name="De Haan G."/>
            <person name="DeGray S."/>
            <person name="DeMaso C."/>
            <person name="Dhargay N."/>
            <person name="Dooley K."/>
            <person name="Dooley E."/>
            <person name="Doricent M."/>
            <person name="Dorje P."/>
            <person name="Dorjee K."/>
            <person name="Dupes A."/>
            <person name="Elong R."/>
            <person name="Falk J."/>
            <person name="Farina A."/>
            <person name="Faro S."/>
            <person name="Ferguson D."/>
            <person name="Fisher S."/>
            <person name="Foley C.D."/>
            <person name="Franke A."/>
            <person name="Friedrich D."/>
            <person name="Gadbois L."/>
            <person name="Gearin G."/>
            <person name="Gearin C.R."/>
            <person name="Giannoukos G."/>
            <person name="Goode T."/>
            <person name="Graham J."/>
            <person name="Grandbois E."/>
            <person name="Grewal S."/>
            <person name="Gyaltsen K."/>
            <person name="Hafez N."/>
            <person name="Hagos B."/>
            <person name="Hall J."/>
            <person name="Henson C."/>
            <person name="Hollinger A."/>
            <person name="Honan T."/>
            <person name="Huard M.D."/>
            <person name="Hughes L."/>
            <person name="Hurhula B."/>
            <person name="Husby M.E."/>
            <person name="Kamat A."/>
            <person name="Kanga B."/>
            <person name="Kashin S."/>
            <person name="Khazanovich D."/>
            <person name="Kisner P."/>
            <person name="Lance K."/>
            <person name="Lara M."/>
            <person name="Lee W."/>
            <person name="Lennon N."/>
            <person name="Letendre F."/>
            <person name="LeVine R."/>
            <person name="Lipovsky A."/>
            <person name="Liu X."/>
            <person name="Liu J."/>
            <person name="Liu S."/>
            <person name="Lokyitsang T."/>
            <person name="Lokyitsang Y."/>
            <person name="Lubonja R."/>
            <person name="Lui A."/>
            <person name="MacDonald P."/>
            <person name="Magnisalis V."/>
            <person name="Maru K."/>
            <person name="Matthews C."/>
            <person name="McCusker W."/>
            <person name="McDonough S."/>
            <person name="Mehta T."/>
            <person name="Meldrim J."/>
            <person name="Meneus L."/>
            <person name="Mihai O."/>
            <person name="Mihalev A."/>
            <person name="Mihova T."/>
            <person name="Mittelman R."/>
            <person name="Mlenga V."/>
            <person name="Montmayeur A."/>
            <person name="Mulrain L."/>
            <person name="Navidi A."/>
            <person name="Naylor J."/>
            <person name="Negash T."/>
            <person name="Nguyen T."/>
            <person name="Nguyen N."/>
            <person name="Nicol R."/>
            <person name="Norbu C."/>
            <person name="Norbu N."/>
            <person name="Novod N."/>
            <person name="O'Neill B."/>
            <person name="Osman S."/>
            <person name="Markiewicz E."/>
            <person name="Oyono O.L."/>
            <person name="Patti C."/>
            <person name="Phunkhang P."/>
            <person name="Pierre F."/>
            <person name="Priest M."/>
            <person name="Raghuraman S."/>
            <person name="Rege F."/>
            <person name="Reyes R."/>
            <person name="Rise C."/>
            <person name="Rogov P."/>
            <person name="Ross K."/>
            <person name="Ryan E."/>
            <person name="Settipalli S."/>
            <person name="Shea T."/>
            <person name="Sherpa N."/>
            <person name="Shi L."/>
            <person name="Shih D."/>
            <person name="Sparrow T."/>
            <person name="Spaulding J."/>
            <person name="Stalker J."/>
            <person name="Stange-Thomann N."/>
            <person name="Stavropoulos S."/>
            <person name="Stone C."/>
            <person name="Strader C."/>
            <person name="Tesfaye S."/>
            <person name="Thomson T."/>
            <person name="Thoulutsang Y."/>
            <person name="Thoulutsang D."/>
            <person name="Topham K."/>
            <person name="Topping I."/>
            <person name="Tsamla T."/>
            <person name="Vassiliev H."/>
            <person name="Vo A."/>
            <person name="Wangchuk T."/>
            <person name="Wangdi T."/>
            <person name="Weiand M."/>
            <person name="Wilkinson J."/>
            <person name="Wilson A."/>
            <person name="Yadav S."/>
            <person name="Young G."/>
            <person name="Yu Q."/>
            <person name="Zembek L."/>
            <person name="Zhong D."/>
            <person name="Zimmer A."/>
            <person name="Zwirko Z."/>
            <person name="Jaffe D.B."/>
            <person name="Alvarez P."/>
            <person name="Brockman W."/>
            <person name="Butler J."/>
            <person name="Chin C."/>
            <person name="Gnerre S."/>
            <person name="Grabherr M."/>
            <person name="Kleber M."/>
            <person name="Mauceli E."/>
            <person name="MacCallum I."/>
        </authorList>
    </citation>
    <scope>NUCLEOTIDE SEQUENCE [LARGE SCALE GENOMIC DNA]</scope>
    <source>
        <strain evidence="2 3">TSC#14021-0224.01</strain>
    </source>
</reference>
<name>A0A0Q5T3E4_DROER</name>
<proteinExistence type="predicted"/>
<feature type="signal peptide" evidence="1">
    <location>
        <begin position="1"/>
        <end position="19"/>
    </location>
</feature>
<dbReference type="KEGG" id="der:26526332"/>
<accession>A0A0Q5T3E4</accession>
<feature type="chain" id="PRO_5006262462" evidence="1">
    <location>
        <begin position="20"/>
        <end position="102"/>
    </location>
</feature>
<sequence length="102" mass="11730">MKYLHILGLLVFLAASGSTFDRDKQFYGISKEHFGQLTIPEQKPAPVELLQHKISFSQSKRQSFTAFDLRVIRLLRKLGLLNINADQLLDTLEKDKNQTRLS</sequence>
<protein>
    <submittedName>
        <fullName evidence="2">Uncharacterized protein</fullName>
    </submittedName>
</protein>
<evidence type="ECO:0000313" key="3">
    <source>
        <dbReference type="Proteomes" id="UP000008711"/>
    </source>
</evidence>
<gene>
    <name evidence="2" type="primary">Dere\GG26508</name>
    <name evidence="2" type="synonym">GG26508</name>
    <name evidence="2" type="ORF">Dere_GG26508</name>
</gene>
<organism evidence="2 3">
    <name type="scientific">Drosophila erecta</name>
    <name type="common">Fruit fly</name>
    <dbReference type="NCBI Taxonomy" id="7220"/>
    <lineage>
        <taxon>Eukaryota</taxon>
        <taxon>Metazoa</taxon>
        <taxon>Ecdysozoa</taxon>
        <taxon>Arthropoda</taxon>
        <taxon>Hexapoda</taxon>
        <taxon>Insecta</taxon>
        <taxon>Pterygota</taxon>
        <taxon>Neoptera</taxon>
        <taxon>Endopterygota</taxon>
        <taxon>Diptera</taxon>
        <taxon>Brachycera</taxon>
        <taxon>Muscomorpha</taxon>
        <taxon>Ephydroidea</taxon>
        <taxon>Drosophilidae</taxon>
        <taxon>Drosophila</taxon>
        <taxon>Sophophora</taxon>
    </lineage>
</organism>
<dbReference type="AlphaFoldDB" id="A0A0Q5T3E4"/>
<keyword evidence="3" id="KW-1185">Reference proteome</keyword>
<reference evidence="2 3" key="2">
    <citation type="journal article" date="2008" name="Bioinformatics">
        <title>Assembly reconciliation.</title>
        <authorList>
            <person name="Zimin A.V."/>
            <person name="Smith D.R."/>
            <person name="Sutton G."/>
            <person name="Yorke J.A."/>
        </authorList>
    </citation>
    <scope>NUCLEOTIDE SEQUENCE [LARGE SCALE GENOMIC DNA]</scope>
    <source>
        <strain evidence="2 3">TSC#14021-0224.01</strain>
    </source>
</reference>
<evidence type="ECO:0000256" key="1">
    <source>
        <dbReference type="SAM" id="SignalP"/>
    </source>
</evidence>
<dbReference type="Proteomes" id="UP000008711">
    <property type="component" value="Unassembled WGS sequence"/>
</dbReference>
<evidence type="ECO:0000313" key="2">
    <source>
        <dbReference type="EMBL" id="KQS29923.1"/>
    </source>
</evidence>
<dbReference type="OrthoDB" id="7869408at2759"/>
<dbReference type="EMBL" id="CH954180">
    <property type="protein sequence ID" value="KQS29923.1"/>
    <property type="molecule type" value="Genomic_DNA"/>
</dbReference>
<keyword evidence="1" id="KW-0732">Signal</keyword>